<gene>
    <name evidence="1" type="ORF">BQ8482_150064</name>
</gene>
<dbReference type="EMBL" id="FUIG01000021">
    <property type="protein sequence ID" value="SJM30477.1"/>
    <property type="molecule type" value="Genomic_DNA"/>
</dbReference>
<evidence type="ECO:0000313" key="1">
    <source>
        <dbReference type="EMBL" id="SJM30477.1"/>
    </source>
</evidence>
<keyword evidence="2" id="KW-1185">Reference proteome</keyword>
<name>A0A2P9AH62_9HYPH</name>
<dbReference type="Proteomes" id="UP000245698">
    <property type="component" value="Unassembled WGS sequence"/>
</dbReference>
<reference evidence="2" key="1">
    <citation type="submission" date="2016-12" db="EMBL/GenBank/DDBJ databases">
        <authorList>
            <person name="Brunel B."/>
        </authorList>
    </citation>
    <scope>NUCLEOTIDE SEQUENCE [LARGE SCALE GENOMIC DNA]</scope>
</reference>
<dbReference type="AlphaFoldDB" id="A0A2P9AH62"/>
<evidence type="ECO:0000313" key="2">
    <source>
        <dbReference type="Proteomes" id="UP000245698"/>
    </source>
</evidence>
<protein>
    <submittedName>
        <fullName evidence="1">Uncharacterized protein</fullName>
    </submittedName>
</protein>
<proteinExistence type="predicted"/>
<organism evidence="1 2">
    <name type="scientific">Mesorhizobium delmotii</name>
    <dbReference type="NCBI Taxonomy" id="1631247"/>
    <lineage>
        <taxon>Bacteria</taxon>
        <taxon>Pseudomonadati</taxon>
        <taxon>Pseudomonadota</taxon>
        <taxon>Alphaproteobacteria</taxon>
        <taxon>Hyphomicrobiales</taxon>
        <taxon>Phyllobacteriaceae</taxon>
        <taxon>Mesorhizobium</taxon>
    </lineage>
</organism>
<sequence>MGMPDDNLAEEAALPRGWVYLHLVGHLDVSAQAESTFSTRTGRADRFHVARPAVS</sequence>
<accession>A0A2P9AH62</accession>